<accession>A0A1N7N657</accession>
<evidence type="ECO:0000313" key="2">
    <source>
        <dbReference type="Proteomes" id="UP000186156"/>
    </source>
</evidence>
<dbReference type="AlphaFoldDB" id="A0A1N7N657"/>
<name>A0A1N7N657_9BACL</name>
<dbReference type="Proteomes" id="UP000186156">
    <property type="component" value="Unassembled WGS sequence"/>
</dbReference>
<proteinExistence type="predicted"/>
<organism evidence="1 2">
    <name type="scientific">Alicyclobacillus vulcanalis</name>
    <dbReference type="NCBI Taxonomy" id="252246"/>
    <lineage>
        <taxon>Bacteria</taxon>
        <taxon>Bacillati</taxon>
        <taxon>Bacillota</taxon>
        <taxon>Bacilli</taxon>
        <taxon>Bacillales</taxon>
        <taxon>Alicyclobacillaceae</taxon>
        <taxon>Alicyclobacillus</taxon>
    </lineage>
</organism>
<keyword evidence="2" id="KW-1185">Reference proteome</keyword>
<dbReference type="OrthoDB" id="2375278at2"/>
<dbReference type="EMBL" id="FTOO01000007">
    <property type="protein sequence ID" value="SIS93631.1"/>
    <property type="molecule type" value="Genomic_DNA"/>
</dbReference>
<evidence type="ECO:0000313" key="1">
    <source>
        <dbReference type="EMBL" id="SIS93631.1"/>
    </source>
</evidence>
<dbReference type="RefSeq" id="WP_076347409.1">
    <property type="nucleotide sequence ID" value="NZ_FTOO01000007.1"/>
</dbReference>
<protein>
    <submittedName>
        <fullName evidence="1">Uncharacterized protein</fullName>
    </submittedName>
</protein>
<sequence length="154" mass="17644">MDKFHQEMLRIRERGDAVNVTTHVVMSETESKEEIVRLFNDIARSIHEGDSALQAKVVTTESAELVVAFVNSHFYSPHLKVTAKYKNGVFHITAQDDFWTQAPDQNGLWADWRDEEQLYTGEFSEEKIRTAVQNAFLGWYQRVKENGNAGLAPL</sequence>
<reference evidence="2" key="1">
    <citation type="submission" date="2017-01" db="EMBL/GenBank/DDBJ databases">
        <authorList>
            <person name="Varghese N."/>
            <person name="Submissions S."/>
        </authorList>
    </citation>
    <scope>NUCLEOTIDE SEQUENCE [LARGE SCALE GENOMIC DNA]</scope>
    <source>
        <strain evidence="2">DSM 16176</strain>
    </source>
</reference>
<gene>
    <name evidence="1" type="ORF">SAMN05421799_10789</name>
</gene>